<feature type="region of interest" description="Disordered" evidence="1">
    <location>
        <begin position="301"/>
        <end position="322"/>
    </location>
</feature>
<feature type="transmembrane region" description="Helical" evidence="2">
    <location>
        <begin position="51"/>
        <end position="74"/>
    </location>
</feature>
<protein>
    <recommendedName>
        <fullName evidence="3">DUF7703 domain-containing protein</fullName>
    </recommendedName>
</protein>
<dbReference type="PANTHER" id="PTHR37013:SF3">
    <property type="entry name" value="INTEGRAL MEMBRANE PROTEIN (AFU_ORTHOLOGUE AFUA_1G05950)"/>
    <property type="match status" value="1"/>
</dbReference>
<gene>
    <name evidence="4" type="ORF">VFPPC_06909</name>
</gene>
<dbReference type="STRING" id="1380566.A0A179FAI6"/>
<feature type="transmembrane region" description="Helical" evidence="2">
    <location>
        <begin position="80"/>
        <end position="103"/>
    </location>
</feature>
<feature type="transmembrane region" description="Helical" evidence="2">
    <location>
        <begin position="20"/>
        <end position="44"/>
    </location>
</feature>
<dbReference type="InterPro" id="IPR056120">
    <property type="entry name" value="DUF7703"/>
</dbReference>
<keyword evidence="2" id="KW-1133">Transmembrane helix</keyword>
<keyword evidence="5" id="KW-1185">Reference proteome</keyword>
<accession>A0A179FAI6</accession>
<feature type="transmembrane region" description="Helical" evidence="2">
    <location>
        <begin position="159"/>
        <end position="180"/>
    </location>
</feature>
<proteinExistence type="predicted"/>
<dbReference type="AlphaFoldDB" id="A0A179FAI6"/>
<dbReference type="OrthoDB" id="405906at2759"/>
<sequence>MAVVDTGLAKGPAVTGPTAIAFACFMALTAYNFLELSIIIFATFKKRNGLYFWSFIIANWGTLLHGIGFTLKYFQIVTNGFFYGTISLIGWYAMVTGQSVVLYSRLHLVLKNQTWLRAILVMIIVNAIICHVPITVMYYGANSNIPGLFLSAFSIYEKIQVTIFFLQELIISGLYIQATANFLRNAVIARGNTNHNTIKHLLYVNVVVILLDATILGLEYANMFDFQTSYKGFAYGLKLKIEFSVLNRLIEIATFRAGTYITHSVRDGNPHKQAARDKIQPQHEDHYIHGGVRDEFELQRNTTSANDSTTRITGGKSTSPSERQLNIDAQSLLTQESINAGGIQKQNCD</sequence>
<reference evidence="4 5" key="1">
    <citation type="journal article" date="2016" name="PLoS Pathog.">
        <title>Biosynthesis of antibiotic leucinostatins in bio-control fungus Purpureocillium lilacinum and their inhibition on phytophthora revealed by genome mining.</title>
        <authorList>
            <person name="Wang G."/>
            <person name="Liu Z."/>
            <person name="Lin R."/>
            <person name="Li E."/>
            <person name="Mao Z."/>
            <person name="Ling J."/>
            <person name="Yang Y."/>
            <person name="Yin W.B."/>
            <person name="Xie B."/>
        </authorList>
    </citation>
    <scope>NUCLEOTIDE SEQUENCE [LARGE SCALE GENOMIC DNA]</scope>
    <source>
        <strain evidence="4">170</strain>
    </source>
</reference>
<feature type="domain" description="DUF7703" evidence="3">
    <location>
        <begin position="18"/>
        <end position="253"/>
    </location>
</feature>
<dbReference type="Proteomes" id="UP000078397">
    <property type="component" value="Unassembled WGS sequence"/>
</dbReference>
<dbReference type="KEGG" id="pchm:VFPPC_06909"/>
<evidence type="ECO:0000313" key="5">
    <source>
        <dbReference type="Proteomes" id="UP000078397"/>
    </source>
</evidence>
<evidence type="ECO:0000256" key="1">
    <source>
        <dbReference type="SAM" id="MobiDB-lite"/>
    </source>
</evidence>
<keyword evidence="2" id="KW-0812">Transmembrane</keyword>
<dbReference type="RefSeq" id="XP_018140170.1">
    <property type="nucleotide sequence ID" value="XM_018285862.1"/>
</dbReference>
<feature type="transmembrane region" description="Helical" evidence="2">
    <location>
        <begin position="201"/>
        <end position="221"/>
    </location>
</feature>
<evidence type="ECO:0000313" key="4">
    <source>
        <dbReference type="EMBL" id="OAQ62466.1"/>
    </source>
</evidence>
<dbReference type="EMBL" id="LSBJ02000007">
    <property type="protein sequence ID" value="OAQ62466.1"/>
    <property type="molecule type" value="Genomic_DNA"/>
</dbReference>
<name>A0A179FAI6_METCM</name>
<comment type="caution">
    <text evidence="4">The sequence shown here is derived from an EMBL/GenBank/DDBJ whole genome shotgun (WGS) entry which is preliminary data.</text>
</comment>
<feature type="transmembrane region" description="Helical" evidence="2">
    <location>
        <begin position="115"/>
        <end position="139"/>
    </location>
</feature>
<keyword evidence="2" id="KW-0472">Membrane</keyword>
<evidence type="ECO:0000259" key="3">
    <source>
        <dbReference type="Pfam" id="PF24802"/>
    </source>
</evidence>
<dbReference type="Pfam" id="PF24802">
    <property type="entry name" value="DUF7703"/>
    <property type="match status" value="1"/>
</dbReference>
<dbReference type="GeneID" id="28849856"/>
<organism evidence="4 5">
    <name type="scientific">Pochonia chlamydosporia 170</name>
    <dbReference type="NCBI Taxonomy" id="1380566"/>
    <lineage>
        <taxon>Eukaryota</taxon>
        <taxon>Fungi</taxon>
        <taxon>Dikarya</taxon>
        <taxon>Ascomycota</taxon>
        <taxon>Pezizomycotina</taxon>
        <taxon>Sordariomycetes</taxon>
        <taxon>Hypocreomycetidae</taxon>
        <taxon>Hypocreales</taxon>
        <taxon>Clavicipitaceae</taxon>
        <taxon>Pochonia</taxon>
    </lineage>
</organism>
<dbReference type="PANTHER" id="PTHR37013">
    <property type="entry name" value="INTEGRAL MEMBRANE PROTEIN (AFU_ORTHOLOGUE AFUA_1G05950)-RELATED"/>
    <property type="match status" value="1"/>
</dbReference>
<evidence type="ECO:0000256" key="2">
    <source>
        <dbReference type="SAM" id="Phobius"/>
    </source>
</evidence>